<organism evidence="3 4">
    <name type="scientific">Rhizobium meliloti</name>
    <name type="common">Ensifer meliloti</name>
    <name type="synonym">Sinorhizobium meliloti</name>
    <dbReference type="NCBI Taxonomy" id="382"/>
    <lineage>
        <taxon>Bacteria</taxon>
        <taxon>Pseudomonadati</taxon>
        <taxon>Pseudomonadota</taxon>
        <taxon>Alphaproteobacteria</taxon>
        <taxon>Hyphomicrobiales</taxon>
        <taxon>Rhizobiaceae</taxon>
        <taxon>Sinorhizobium/Ensifer group</taxon>
        <taxon>Sinorhizobium</taxon>
    </lineage>
</organism>
<sequence>MGVDVKQEPTPRLWPGEIFQALKRSDVKQIAYVPDAGHIELISNCEADADMTAVSLTTEEEGVAMLSGAWLGGDRGALLMQSSGVGNCINMLSVPLHCRMPLLMVVTMRGEWGEFNPWQLPMGQNAERVLQDMGVYVQRASHAEEVGQIVYAGAQLAFSSNCVVAVLLSQRLLGFKDWSK</sequence>
<reference evidence="3 4" key="1">
    <citation type="submission" date="2017-06" db="EMBL/GenBank/DDBJ databases">
        <title>Ensifer strains isolated from leguminous trees and herbs display diverse denitrification phenotypes with some acting as strong N2O sinks.</title>
        <authorList>
            <person name="Woliy K."/>
            <person name="Mania D."/>
            <person name="Bakken L.R."/>
            <person name="Frostegard A."/>
        </authorList>
    </citation>
    <scope>NUCLEOTIDE SEQUENCE [LARGE SCALE GENOMIC DNA]</scope>
    <source>
        <strain evidence="3 4">AC50a</strain>
    </source>
</reference>
<dbReference type="RefSeq" id="WP_100674853.1">
    <property type="nucleotide sequence ID" value="NZ_NJGD01000029.1"/>
</dbReference>
<evidence type="ECO:0000313" key="4">
    <source>
        <dbReference type="Proteomes" id="UP000231987"/>
    </source>
</evidence>
<keyword evidence="3" id="KW-0670">Pyruvate</keyword>
<dbReference type="SUPFAM" id="SSF52518">
    <property type="entry name" value="Thiamin diphosphate-binding fold (THDP-binding)"/>
    <property type="match status" value="1"/>
</dbReference>
<dbReference type="PANTHER" id="PTHR42818:SF1">
    <property type="entry name" value="SULFOPYRUVATE DECARBOXYLASE"/>
    <property type="match status" value="1"/>
</dbReference>
<name>A0A2J0YTQ5_RHIML</name>
<dbReference type="GO" id="GO:0016831">
    <property type="term" value="F:carboxy-lyase activity"/>
    <property type="evidence" value="ECO:0007669"/>
    <property type="project" value="UniProtKB-KW"/>
</dbReference>
<comment type="caution">
    <text evidence="3">The sequence shown here is derived from an EMBL/GenBank/DDBJ whole genome shotgun (WGS) entry which is preliminary data.</text>
</comment>
<dbReference type="CDD" id="cd07035">
    <property type="entry name" value="TPP_PYR_POX_like"/>
    <property type="match status" value="1"/>
</dbReference>
<dbReference type="InterPro" id="IPR051818">
    <property type="entry name" value="TPP_dependent_decarboxylase"/>
</dbReference>
<evidence type="ECO:0000256" key="1">
    <source>
        <dbReference type="ARBA" id="ARBA00022793"/>
    </source>
</evidence>
<keyword evidence="2" id="KW-0456">Lyase</keyword>
<dbReference type="Proteomes" id="UP000231987">
    <property type="component" value="Unassembled WGS sequence"/>
</dbReference>
<dbReference type="PANTHER" id="PTHR42818">
    <property type="entry name" value="SULFOPYRUVATE DECARBOXYLASE SUBUNIT ALPHA"/>
    <property type="match status" value="1"/>
</dbReference>
<evidence type="ECO:0000256" key="2">
    <source>
        <dbReference type="ARBA" id="ARBA00023239"/>
    </source>
</evidence>
<gene>
    <name evidence="3" type="ORF">CEJ86_31030</name>
</gene>
<evidence type="ECO:0000313" key="3">
    <source>
        <dbReference type="EMBL" id="PJR09686.1"/>
    </source>
</evidence>
<dbReference type="EMBL" id="NJGD01000029">
    <property type="protein sequence ID" value="PJR09686.1"/>
    <property type="molecule type" value="Genomic_DNA"/>
</dbReference>
<keyword evidence="1" id="KW-0210">Decarboxylase</keyword>
<proteinExistence type="predicted"/>
<dbReference type="Gene3D" id="3.40.50.970">
    <property type="match status" value="1"/>
</dbReference>
<protein>
    <submittedName>
        <fullName evidence="3">Phosphonopyruvate decarboxylase</fullName>
    </submittedName>
</protein>
<dbReference type="InterPro" id="IPR029061">
    <property type="entry name" value="THDP-binding"/>
</dbReference>
<accession>A0A2J0YTQ5</accession>
<dbReference type="AlphaFoldDB" id="A0A2J0YTQ5"/>